<reference evidence="1 2" key="1">
    <citation type="submission" date="2019-02" db="EMBL/GenBank/DDBJ databases">
        <title>Deep-cultivation of Planctomycetes and their phenomic and genomic characterization uncovers novel biology.</title>
        <authorList>
            <person name="Wiegand S."/>
            <person name="Jogler M."/>
            <person name="Boedeker C."/>
            <person name="Pinto D."/>
            <person name="Vollmers J."/>
            <person name="Rivas-Marin E."/>
            <person name="Kohn T."/>
            <person name="Peeters S.H."/>
            <person name="Heuer A."/>
            <person name="Rast P."/>
            <person name="Oberbeckmann S."/>
            <person name="Bunk B."/>
            <person name="Jeske O."/>
            <person name="Meyerdierks A."/>
            <person name="Storesund J.E."/>
            <person name="Kallscheuer N."/>
            <person name="Luecker S."/>
            <person name="Lage O.M."/>
            <person name="Pohl T."/>
            <person name="Merkel B.J."/>
            <person name="Hornburger P."/>
            <person name="Mueller R.-W."/>
            <person name="Bruemmer F."/>
            <person name="Labrenz M."/>
            <person name="Spormann A.M."/>
            <person name="Op Den Camp H."/>
            <person name="Overmann J."/>
            <person name="Amann R."/>
            <person name="Jetten M.S.M."/>
            <person name="Mascher T."/>
            <person name="Medema M.H."/>
            <person name="Devos D.P."/>
            <person name="Kaster A.-K."/>
            <person name="Ovreas L."/>
            <person name="Rohde M."/>
            <person name="Galperin M.Y."/>
            <person name="Jogler C."/>
        </authorList>
    </citation>
    <scope>NUCLEOTIDE SEQUENCE [LARGE SCALE GENOMIC DNA]</scope>
    <source>
        <strain evidence="1 2">CA13</strain>
    </source>
</reference>
<name>A0A5C5ZD45_9BACT</name>
<keyword evidence="2" id="KW-1185">Reference proteome</keyword>
<dbReference type="PANTHER" id="PTHR35609:SF1">
    <property type="entry name" value="MACRO DOMAIN-CONTAINING PROTEIN"/>
    <property type="match status" value="1"/>
</dbReference>
<dbReference type="Proteomes" id="UP000315010">
    <property type="component" value="Unassembled WGS sequence"/>
</dbReference>
<accession>A0A5C5ZD45</accession>
<evidence type="ECO:0000313" key="2">
    <source>
        <dbReference type="Proteomes" id="UP000315010"/>
    </source>
</evidence>
<dbReference type="PANTHER" id="PTHR35609">
    <property type="entry name" value="MACRO DOMAIN-CONTAINING PROTEIN"/>
    <property type="match status" value="1"/>
</dbReference>
<proteinExistence type="predicted"/>
<gene>
    <name evidence="1" type="ORF">CA13_65880</name>
</gene>
<evidence type="ECO:0000313" key="1">
    <source>
        <dbReference type="EMBL" id="TWT85106.1"/>
    </source>
</evidence>
<protein>
    <submittedName>
        <fullName evidence="1">Uncharacterized protein</fullName>
    </submittedName>
</protein>
<dbReference type="AlphaFoldDB" id="A0A5C5ZD45"/>
<organism evidence="1 2">
    <name type="scientific">Novipirellula herctigrandis</name>
    <dbReference type="NCBI Taxonomy" id="2527986"/>
    <lineage>
        <taxon>Bacteria</taxon>
        <taxon>Pseudomonadati</taxon>
        <taxon>Planctomycetota</taxon>
        <taxon>Planctomycetia</taxon>
        <taxon>Pirellulales</taxon>
        <taxon>Pirellulaceae</taxon>
        <taxon>Novipirellula</taxon>
    </lineage>
</organism>
<dbReference type="EMBL" id="SJPJ01000001">
    <property type="protein sequence ID" value="TWT85106.1"/>
    <property type="molecule type" value="Genomic_DNA"/>
</dbReference>
<dbReference type="OrthoDB" id="1452819at2"/>
<comment type="caution">
    <text evidence="1">The sequence shown here is derived from an EMBL/GenBank/DDBJ whole genome shotgun (WGS) entry which is preliminary data.</text>
</comment>
<sequence>MCSFQLLTGIEQRSAEQVRSQLSIERDCFVCPSGERPVFGCLATPTLAELRARLGDVNTSVDRLRGREVIGDAQTLHADAAILNNANSASNKLCLTLLGGGALGNKDTWIIDAIRRCLTWYRTQNLDAVIVSHKSSSDLVQRVVTDFRY</sequence>
<dbReference type="RefSeq" id="WP_146403126.1">
    <property type="nucleotide sequence ID" value="NZ_SJPJ01000001.1"/>
</dbReference>